<gene>
    <name evidence="1" type="ORF">ACEG43_26170</name>
</gene>
<evidence type="ECO:0000313" key="2">
    <source>
        <dbReference type="Proteomes" id="UP001571476"/>
    </source>
</evidence>
<accession>A0ABV4SQ15</accession>
<dbReference type="Proteomes" id="UP001571476">
    <property type="component" value="Unassembled WGS sequence"/>
</dbReference>
<dbReference type="InterPro" id="IPR045960">
    <property type="entry name" value="DUF6380"/>
</dbReference>
<dbReference type="EMBL" id="JBGOSP010000013">
    <property type="protein sequence ID" value="MFA3839618.1"/>
    <property type="molecule type" value="Genomic_DNA"/>
</dbReference>
<dbReference type="Pfam" id="PF19907">
    <property type="entry name" value="DUF6380"/>
    <property type="match status" value="1"/>
</dbReference>
<organism evidence="1 2">
    <name type="scientific">Streptomyces aureus</name>
    <dbReference type="NCBI Taxonomy" id="193461"/>
    <lineage>
        <taxon>Bacteria</taxon>
        <taxon>Bacillati</taxon>
        <taxon>Actinomycetota</taxon>
        <taxon>Actinomycetes</taxon>
        <taxon>Kitasatosporales</taxon>
        <taxon>Streptomycetaceae</taxon>
        <taxon>Streptomyces</taxon>
    </lineage>
</organism>
<evidence type="ECO:0000313" key="1">
    <source>
        <dbReference type="EMBL" id="MFA3839618.1"/>
    </source>
</evidence>
<sequence>MSTSDRAVRTDGKRRATLHVDAASMTSAACRASFNHRAHTGGTAGGEGA</sequence>
<comment type="caution">
    <text evidence="1">The sequence shown here is derived from an EMBL/GenBank/DDBJ whole genome shotgun (WGS) entry which is preliminary data.</text>
</comment>
<dbReference type="RefSeq" id="WP_372564382.1">
    <property type="nucleotide sequence ID" value="NZ_JBGOSP010000013.1"/>
</dbReference>
<name>A0ABV4SQ15_9ACTN</name>
<keyword evidence="2" id="KW-1185">Reference proteome</keyword>
<reference evidence="1 2" key="1">
    <citation type="submission" date="2024-08" db="EMBL/GenBank/DDBJ databases">
        <title>Genome sequence of Streptomyces aureus CACIA-1.46HGO.</title>
        <authorList>
            <person name="Evangelista-Martinez Z."/>
        </authorList>
    </citation>
    <scope>NUCLEOTIDE SEQUENCE [LARGE SCALE GENOMIC DNA]</scope>
    <source>
        <strain evidence="1 2">CACIA-1.46HGO</strain>
    </source>
</reference>
<protein>
    <submittedName>
        <fullName evidence="1">DUF6380 family protein</fullName>
    </submittedName>
</protein>
<proteinExistence type="predicted"/>